<dbReference type="PANTHER" id="PTHR43132:SF2">
    <property type="entry name" value="ARSENICAL RESISTANCE OPERON REPRESSOR ARSR-RELATED"/>
    <property type="match status" value="1"/>
</dbReference>
<dbReference type="CDD" id="cd00090">
    <property type="entry name" value="HTH_ARSR"/>
    <property type="match status" value="1"/>
</dbReference>
<evidence type="ECO:0000313" key="6">
    <source>
        <dbReference type="Proteomes" id="UP000001029"/>
    </source>
</evidence>
<keyword evidence="1" id="KW-0805">Transcription regulation</keyword>
<dbReference type="OrthoDB" id="9804742at2"/>
<reference evidence="5 6" key="1">
    <citation type="journal article" date="2009" name="Appl. Environ. Microbiol.">
        <title>Genomic analysis of 'Elusimicrobium minutum,' the first cultivated representative of the phylum 'Elusimicrobia' (formerly termite group 1).</title>
        <authorList>
            <person name="Herlemann D.P.R."/>
            <person name="Geissinger O."/>
            <person name="Ikeda-Ohtsubo W."/>
            <person name="Kunin V."/>
            <person name="Sun H."/>
            <person name="Lapidus A."/>
            <person name="Hugenholtz P."/>
            <person name="Brune A."/>
        </authorList>
    </citation>
    <scope>NUCLEOTIDE SEQUENCE [LARGE SCALE GENOMIC DNA]</scope>
    <source>
        <strain evidence="5 6">Pei191</strain>
    </source>
</reference>
<dbReference type="SMART" id="SM00418">
    <property type="entry name" value="HTH_ARSR"/>
    <property type="match status" value="1"/>
</dbReference>
<evidence type="ECO:0000313" key="5">
    <source>
        <dbReference type="EMBL" id="ACC98406.1"/>
    </source>
</evidence>
<organism evidence="5 6">
    <name type="scientific">Elusimicrobium minutum (strain Pei191)</name>
    <dbReference type="NCBI Taxonomy" id="445932"/>
    <lineage>
        <taxon>Bacteria</taxon>
        <taxon>Pseudomonadati</taxon>
        <taxon>Elusimicrobiota</taxon>
        <taxon>Elusimicrobia</taxon>
        <taxon>Elusimicrobiales</taxon>
        <taxon>Elusimicrobiaceae</taxon>
        <taxon>Elusimicrobium</taxon>
    </lineage>
</organism>
<dbReference type="HOGENOM" id="CLU_097806_2_0_0"/>
<dbReference type="GO" id="GO:0003677">
    <property type="term" value="F:DNA binding"/>
    <property type="evidence" value="ECO:0007669"/>
    <property type="project" value="UniProtKB-KW"/>
</dbReference>
<dbReference type="InterPro" id="IPR036388">
    <property type="entry name" value="WH-like_DNA-bd_sf"/>
</dbReference>
<dbReference type="RefSeq" id="WP_012415021.1">
    <property type="nucleotide sequence ID" value="NC_010644.1"/>
</dbReference>
<proteinExistence type="predicted"/>
<dbReference type="STRING" id="445932.Emin_0851"/>
<evidence type="ECO:0000256" key="2">
    <source>
        <dbReference type="ARBA" id="ARBA00023125"/>
    </source>
</evidence>
<dbReference type="EMBL" id="CP001055">
    <property type="protein sequence ID" value="ACC98406.1"/>
    <property type="molecule type" value="Genomic_DNA"/>
</dbReference>
<dbReference type="PRINTS" id="PR00778">
    <property type="entry name" value="HTHARSR"/>
</dbReference>
<dbReference type="Proteomes" id="UP000001029">
    <property type="component" value="Chromosome"/>
</dbReference>
<dbReference type="InterPro" id="IPR036390">
    <property type="entry name" value="WH_DNA-bd_sf"/>
</dbReference>
<keyword evidence="2" id="KW-0238">DNA-binding</keyword>
<gene>
    <name evidence="5" type="ordered locus">Emin_0851</name>
</gene>
<accession>B2KD10</accession>
<evidence type="ECO:0000256" key="1">
    <source>
        <dbReference type="ARBA" id="ARBA00023015"/>
    </source>
</evidence>
<dbReference type="PROSITE" id="PS50987">
    <property type="entry name" value="HTH_ARSR_2"/>
    <property type="match status" value="1"/>
</dbReference>
<protein>
    <submittedName>
        <fullName evidence="5">Putative transcriptional regulator</fullName>
    </submittedName>
</protein>
<feature type="domain" description="HTH arsR-type" evidence="4">
    <location>
        <begin position="1"/>
        <end position="95"/>
    </location>
</feature>
<dbReference type="InterPro" id="IPR011991">
    <property type="entry name" value="ArsR-like_HTH"/>
</dbReference>
<dbReference type="InterPro" id="IPR051011">
    <property type="entry name" value="Metal_resp_trans_reg"/>
</dbReference>
<dbReference type="GO" id="GO:0003700">
    <property type="term" value="F:DNA-binding transcription factor activity"/>
    <property type="evidence" value="ECO:0007669"/>
    <property type="project" value="InterPro"/>
</dbReference>
<keyword evidence="6" id="KW-1185">Reference proteome</keyword>
<name>B2KD10_ELUMP</name>
<dbReference type="Gene3D" id="1.10.10.10">
    <property type="entry name" value="Winged helix-like DNA-binding domain superfamily/Winged helix DNA-binding domain"/>
    <property type="match status" value="1"/>
</dbReference>
<dbReference type="PANTHER" id="PTHR43132">
    <property type="entry name" value="ARSENICAL RESISTANCE OPERON REPRESSOR ARSR-RELATED"/>
    <property type="match status" value="1"/>
</dbReference>
<dbReference type="InterPro" id="IPR001845">
    <property type="entry name" value="HTH_ArsR_DNA-bd_dom"/>
</dbReference>
<evidence type="ECO:0000259" key="4">
    <source>
        <dbReference type="PROSITE" id="PS50987"/>
    </source>
</evidence>
<keyword evidence="3" id="KW-0804">Transcription</keyword>
<dbReference type="NCBIfam" id="NF033788">
    <property type="entry name" value="HTH_metalloreg"/>
    <property type="match status" value="1"/>
</dbReference>
<dbReference type="Pfam" id="PF12840">
    <property type="entry name" value="HTH_20"/>
    <property type="match status" value="1"/>
</dbReference>
<dbReference type="KEGG" id="emi:Emin_0851"/>
<dbReference type="SUPFAM" id="SSF46785">
    <property type="entry name" value="Winged helix' DNA-binding domain"/>
    <property type="match status" value="1"/>
</dbReference>
<dbReference type="AlphaFoldDB" id="B2KD10"/>
<evidence type="ECO:0000256" key="3">
    <source>
        <dbReference type="ARBA" id="ARBA00023163"/>
    </source>
</evidence>
<sequence length="129" mass="14606">MNSAERVNIFAALAQESRLSVFKILVEHGTTGMCAGDISKKLNIAKNTLSFHLLLLTQAGLLKKRKEGLYIYYAVNFEAIKEVIDFLLVDCCNSECTCTTCNVFRDLEVKHHKKHQESKTKKIKKTAKK</sequence>